<dbReference type="RefSeq" id="WP_225553525.1">
    <property type="nucleotide sequence ID" value="NZ_JADEYP010000018.1"/>
</dbReference>
<dbReference type="Pfam" id="PF14113">
    <property type="entry name" value="Tae4"/>
    <property type="match status" value="1"/>
</dbReference>
<evidence type="ECO:0000313" key="2">
    <source>
        <dbReference type="Proteomes" id="UP001165302"/>
    </source>
</evidence>
<sequence length="539" mass="62937">MLLSLLFLFSCSRDEELKIEAKDLAKKQKFASVGANEKSKGCYFSLDINSRFYDYIDFRNQSIHLAGHDGCQMYSNLRSDFFPGYKFYFVEDEQKIYAFTREGNDCATDWLMFRIEENKLMDKFSGRVSPPEGGPCGQFIMEYAERRKDIEEFEDLLRVEEEEKWIDEVDVNVCGWSYSYHFHELFVRGNYLDIQFHEREEFKQQVFQRIQTDFEMGTLVNFSNEYLIAKYNNQNCDSWKNSIEYRIKSIMGEVYREWGSKEEENIGCSLEATNLKSQLSRYGSLTSAQENWICNTANERMMLKFQDFINSTKIEKSEASSIILFSIDHFYEGFITEDIFDNWFMSPMDEFDDGEVFNMANYQNAQITTYRLPSLAQFVSQYPMGGIESVYDLIGGSLKDNHKNYPIQYKFSCSLRLSRALNYSGISIPIWPLPPAKQKTEKGDDGKNYILNASSALGYMLKAFPQDKPIEIEGSNAFRVYEYFYAAVIRQRKKGIYIMVPRKGSGFGATGHCDYFDGQRFHTGGYLNSVDSLYFWELK</sequence>
<dbReference type="InterPro" id="IPR025562">
    <property type="entry name" value="Tae4"/>
</dbReference>
<keyword evidence="2" id="KW-1185">Reference proteome</keyword>
<comment type="caution">
    <text evidence="1">The sequence shown here is derived from an EMBL/GenBank/DDBJ whole genome shotgun (WGS) entry which is preliminary data.</text>
</comment>
<gene>
    <name evidence="1" type="ORF">IPZ78_10705</name>
</gene>
<dbReference type="EMBL" id="JADEYP010000018">
    <property type="protein sequence ID" value="MCA5005622.1"/>
    <property type="molecule type" value="Genomic_DNA"/>
</dbReference>
<evidence type="ECO:0000313" key="1">
    <source>
        <dbReference type="EMBL" id="MCA5005622.1"/>
    </source>
</evidence>
<protein>
    <submittedName>
        <fullName evidence="1">Uncharacterized protein</fullName>
    </submittedName>
</protein>
<accession>A0ABS7Z7U9</accession>
<dbReference type="Gene3D" id="3.90.1720.70">
    <property type="match status" value="1"/>
</dbReference>
<organism evidence="1 2">
    <name type="scientific">Sphingobacterium bovistauri</name>
    <dbReference type="NCBI Taxonomy" id="2781959"/>
    <lineage>
        <taxon>Bacteria</taxon>
        <taxon>Pseudomonadati</taxon>
        <taxon>Bacteroidota</taxon>
        <taxon>Sphingobacteriia</taxon>
        <taxon>Sphingobacteriales</taxon>
        <taxon>Sphingobacteriaceae</taxon>
        <taxon>Sphingobacterium</taxon>
    </lineage>
</organism>
<dbReference type="Proteomes" id="UP001165302">
    <property type="component" value="Unassembled WGS sequence"/>
</dbReference>
<name>A0ABS7Z7U9_9SPHI</name>
<proteinExistence type="predicted"/>
<reference evidence="1" key="1">
    <citation type="submission" date="2020-10" db="EMBL/GenBank/DDBJ databases">
        <authorList>
            <person name="Lu T."/>
            <person name="Wang Q."/>
            <person name="Han X."/>
        </authorList>
    </citation>
    <scope>NUCLEOTIDE SEQUENCE</scope>
    <source>
        <strain evidence="1">WQ 366</strain>
    </source>
</reference>